<evidence type="ECO:0000313" key="1">
    <source>
        <dbReference type="EMBL" id="KAL3809539.1"/>
    </source>
</evidence>
<organism evidence="1 2">
    <name type="scientific">Cyclostephanos tholiformis</name>
    <dbReference type="NCBI Taxonomy" id="382380"/>
    <lineage>
        <taxon>Eukaryota</taxon>
        <taxon>Sar</taxon>
        <taxon>Stramenopiles</taxon>
        <taxon>Ochrophyta</taxon>
        <taxon>Bacillariophyta</taxon>
        <taxon>Coscinodiscophyceae</taxon>
        <taxon>Thalassiosirophycidae</taxon>
        <taxon>Stephanodiscales</taxon>
        <taxon>Stephanodiscaceae</taxon>
        <taxon>Cyclostephanos</taxon>
    </lineage>
</organism>
<reference evidence="1 2" key="1">
    <citation type="submission" date="2024-10" db="EMBL/GenBank/DDBJ databases">
        <title>Updated reference genomes for cyclostephanoid diatoms.</title>
        <authorList>
            <person name="Roberts W.R."/>
            <person name="Alverson A.J."/>
        </authorList>
    </citation>
    <scope>NUCLEOTIDE SEQUENCE [LARGE SCALE GENOMIC DNA]</scope>
    <source>
        <strain evidence="1 2">AJA228-03</strain>
    </source>
</reference>
<comment type="caution">
    <text evidence="1">The sequence shown here is derived from an EMBL/GenBank/DDBJ whole genome shotgun (WGS) entry which is preliminary data.</text>
</comment>
<feature type="non-terminal residue" evidence="1">
    <location>
        <position position="1"/>
    </location>
</feature>
<dbReference type="Gene3D" id="3.40.50.300">
    <property type="entry name" value="P-loop containing nucleotide triphosphate hydrolases"/>
    <property type="match status" value="1"/>
</dbReference>
<name>A0ABD3R9C6_9STRA</name>
<proteinExistence type="predicted"/>
<dbReference type="SUPFAM" id="SSF52540">
    <property type="entry name" value="P-loop containing nucleoside triphosphate hydrolases"/>
    <property type="match status" value="1"/>
</dbReference>
<dbReference type="InterPro" id="IPR027417">
    <property type="entry name" value="P-loop_NTPase"/>
</dbReference>
<dbReference type="Proteomes" id="UP001530377">
    <property type="component" value="Unassembled WGS sequence"/>
</dbReference>
<protein>
    <submittedName>
        <fullName evidence="1">Uncharacterized protein</fullName>
    </submittedName>
</protein>
<sequence length="538" mass="60732">SGKKCWCSMKCLALTTHGLFFGVCDAAKAGKLLPCLTLMLPLQAISHWFLFVTARITIPKELDWRRLSLHLGSEFLLLYNGIYIPRLKRDDDGIIMPIAHPALQSFNTHLLLLRPLEVFFRFITAPLRVLPDLIVLGETRCGTTNLCGTIVSLSTMSSLAGDRMKIKCYTPFCAWSVPELDNKETFFFVGHYLGKVDMTRKVLSFGTINLTRSIVDPYLYRMAFPLKIMLNHFLFLTLNCIVKITRWWEEEVRGNFFFCFDGCAQYLSSPTAPYLISRAYEGCAPPILVACLRNPVDQALSWWRYENNAMVWGENMGLRVWNACLRSILYPPKTIASAVEFAKSDFVQNLYSDAENFAKNVGQHSNGNASNATRPLFKKIFGNIGCIRLPSWAITWPGGQLSTIGKSGNYSANIDRYNKVFTTANGKSSCCTTWQSKIGFVHTVLLERQSEGKIKSVIAPFLSDVVFRCANRRKLPHVTLMSSMEVAIERVTLGIHRNSSTSLNLEFEASDEDVAILCKHFEAEIDWYSSLSKVLSEM</sequence>
<keyword evidence="2" id="KW-1185">Reference proteome</keyword>
<dbReference type="EMBL" id="JALLPB020000398">
    <property type="protein sequence ID" value="KAL3809539.1"/>
    <property type="molecule type" value="Genomic_DNA"/>
</dbReference>
<accession>A0ABD3R9C6</accession>
<dbReference type="AlphaFoldDB" id="A0ABD3R9C6"/>
<gene>
    <name evidence="1" type="ORF">ACHAXA_010047</name>
</gene>
<evidence type="ECO:0000313" key="2">
    <source>
        <dbReference type="Proteomes" id="UP001530377"/>
    </source>
</evidence>